<dbReference type="InterPro" id="IPR029063">
    <property type="entry name" value="SAM-dependent_MTases_sf"/>
</dbReference>
<feature type="region of interest" description="Disordered" evidence="6">
    <location>
        <begin position="169"/>
        <end position="203"/>
    </location>
</feature>
<dbReference type="Gene3D" id="3.40.50.150">
    <property type="entry name" value="Vaccinia Virus protein VP39"/>
    <property type="match status" value="1"/>
</dbReference>
<dbReference type="PRINTS" id="PR02008">
    <property type="entry name" value="RCMTFAMILY"/>
</dbReference>
<feature type="signal peptide" evidence="7">
    <location>
        <begin position="1"/>
        <end position="22"/>
    </location>
</feature>
<dbReference type="GO" id="GO:0001510">
    <property type="term" value="P:RNA methylation"/>
    <property type="evidence" value="ECO:0007669"/>
    <property type="project" value="InterPro"/>
</dbReference>
<name>A0A7S0ZSW8_NOCSC</name>
<gene>
    <name evidence="9" type="ORF">NSCI0253_LOCUS5156</name>
</gene>
<feature type="active site" description="Nucleophile" evidence="5">
    <location>
        <position position="29"/>
    </location>
</feature>
<keyword evidence="3 5" id="KW-0949">S-adenosyl-L-methionine</keyword>
<dbReference type="AlphaFoldDB" id="A0A7S0ZSW8"/>
<organism evidence="9">
    <name type="scientific">Noctiluca scintillans</name>
    <name type="common">Sea sparkle</name>
    <name type="synonym">Red tide dinoflagellate</name>
    <dbReference type="NCBI Taxonomy" id="2966"/>
    <lineage>
        <taxon>Eukaryota</taxon>
        <taxon>Sar</taxon>
        <taxon>Alveolata</taxon>
        <taxon>Dinophyceae</taxon>
        <taxon>Noctilucales</taxon>
        <taxon>Noctilucaceae</taxon>
        <taxon>Noctiluca</taxon>
    </lineage>
</organism>
<dbReference type="EMBL" id="HBFQ01007397">
    <property type="protein sequence ID" value="CAD8830810.1"/>
    <property type="molecule type" value="Transcribed_RNA"/>
</dbReference>
<evidence type="ECO:0000256" key="1">
    <source>
        <dbReference type="ARBA" id="ARBA00022603"/>
    </source>
</evidence>
<evidence type="ECO:0000259" key="8">
    <source>
        <dbReference type="PROSITE" id="PS51686"/>
    </source>
</evidence>
<proteinExistence type="inferred from homology"/>
<accession>A0A7S0ZSW8</accession>
<dbReference type="InterPro" id="IPR057285">
    <property type="entry name" value="Pre-PUA_NSUN2"/>
</dbReference>
<keyword evidence="1 5" id="KW-0489">Methyltransferase</keyword>
<dbReference type="PANTHER" id="PTHR22808:SF1">
    <property type="entry name" value="RNA CYTOSINE-C(5)-METHYLTRANSFERASE NSUN2-RELATED"/>
    <property type="match status" value="1"/>
</dbReference>
<dbReference type="GO" id="GO:0003723">
    <property type="term" value="F:RNA binding"/>
    <property type="evidence" value="ECO:0007669"/>
    <property type="project" value="UniProtKB-UniRule"/>
</dbReference>
<dbReference type="InterPro" id="IPR023267">
    <property type="entry name" value="RCMT"/>
</dbReference>
<evidence type="ECO:0000256" key="4">
    <source>
        <dbReference type="ARBA" id="ARBA00022884"/>
    </source>
</evidence>
<dbReference type="InterPro" id="IPR001678">
    <property type="entry name" value="MeTrfase_RsmB-F_NOP2_dom"/>
</dbReference>
<feature type="domain" description="SAM-dependent MTase RsmB/NOP-type" evidence="8">
    <location>
        <begin position="1"/>
        <end position="142"/>
    </location>
</feature>
<comment type="similarity">
    <text evidence="5">Belongs to the class I-like SAM-binding methyltransferase superfamily. RsmB/NOP family.</text>
</comment>
<protein>
    <recommendedName>
        <fullName evidence="8">SAM-dependent MTase RsmB/NOP-type domain-containing protein</fullName>
    </recommendedName>
</protein>
<dbReference type="PROSITE" id="PS51686">
    <property type="entry name" value="SAM_MT_RSMB_NOP"/>
    <property type="match status" value="1"/>
</dbReference>
<dbReference type="Pfam" id="PF25376">
    <property type="entry name" value="Pre-PUA_NSUN2"/>
    <property type="match status" value="1"/>
</dbReference>
<sequence length="447" mass="48579">MGLHRRQCLILFRGLELLRVGGRLVYSTCSFNPLEDEAVIASALEHCGGSVELRGLPELPGLDGLPGLNSWVAAHPEDGSVTWEALADVPDEVRGRFLSSHFPPTPGSTAASTWAKSCKLCRRFLPHRVQGGGFFVAVLEKIRELPAPLSNAGRVVPRTPLVGDLAGVTVTHEPPEHPSTESVPDIVREETSSPNCPEREDGDEVNAGMVIQDAQKMLKASSGTRRNTRFRKLCAATDYAPVEVEDPAWLAASSFFGFDAQVARRFCAHCDGKRLYRVSDSARRFLSAQSSRQLKVYSAGIRVMECLNSPAGATRRFRFVQDGIRSLVALGIKRRFEVSPRVLQRLLQEQSIPISDLRNGFQDGEVQSSLSMLGQDGSPVQCGPVLVTLLPDVKSPWTSDLAVSALLAVDRLESYVTKSVGMALSDTFQLRARAAAILNDTATSTDA</sequence>
<dbReference type="PANTHER" id="PTHR22808">
    <property type="entry name" value="NCL1 YEAST -RELATED NOL1/NOP2/FMU SUN DOMAIN-CONTAINING"/>
    <property type="match status" value="1"/>
</dbReference>
<evidence type="ECO:0000256" key="5">
    <source>
        <dbReference type="PROSITE-ProRule" id="PRU01023"/>
    </source>
</evidence>
<dbReference type="GO" id="GO:0008173">
    <property type="term" value="F:RNA methyltransferase activity"/>
    <property type="evidence" value="ECO:0007669"/>
    <property type="project" value="InterPro"/>
</dbReference>
<comment type="caution">
    <text evidence="5">Lacks conserved residue(s) required for the propagation of feature annotation.</text>
</comment>
<dbReference type="SUPFAM" id="SSF53335">
    <property type="entry name" value="S-adenosyl-L-methionine-dependent methyltransferases"/>
    <property type="match status" value="1"/>
</dbReference>
<evidence type="ECO:0000256" key="7">
    <source>
        <dbReference type="SAM" id="SignalP"/>
    </source>
</evidence>
<dbReference type="Pfam" id="PF01189">
    <property type="entry name" value="Methyltr_RsmB-F"/>
    <property type="match status" value="1"/>
</dbReference>
<evidence type="ECO:0000256" key="6">
    <source>
        <dbReference type="SAM" id="MobiDB-lite"/>
    </source>
</evidence>
<evidence type="ECO:0000256" key="2">
    <source>
        <dbReference type="ARBA" id="ARBA00022679"/>
    </source>
</evidence>
<keyword evidence="4 5" id="KW-0694">RNA-binding</keyword>
<dbReference type="InterPro" id="IPR049560">
    <property type="entry name" value="MeTrfase_RsmB-F_NOP2_cat"/>
</dbReference>
<evidence type="ECO:0000256" key="3">
    <source>
        <dbReference type="ARBA" id="ARBA00022691"/>
    </source>
</evidence>
<feature type="chain" id="PRO_5030908749" description="SAM-dependent MTase RsmB/NOP-type domain-containing protein" evidence="7">
    <location>
        <begin position="23"/>
        <end position="447"/>
    </location>
</feature>
<keyword evidence="7" id="KW-0732">Signal</keyword>
<reference evidence="9" key="1">
    <citation type="submission" date="2021-01" db="EMBL/GenBank/DDBJ databases">
        <authorList>
            <person name="Corre E."/>
            <person name="Pelletier E."/>
            <person name="Niang G."/>
            <person name="Scheremetjew M."/>
            <person name="Finn R."/>
            <person name="Kale V."/>
            <person name="Holt S."/>
            <person name="Cochrane G."/>
            <person name="Meng A."/>
            <person name="Brown T."/>
            <person name="Cohen L."/>
        </authorList>
    </citation>
    <scope>NUCLEOTIDE SEQUENCE</scope>
</reference>
<keyword evidence="2 5" id="KW-0808">Transferase</keyword>
<evidence type="ECO:0000313" key="9">
    <source>
        <dbReference type="EMBL" id="CAD8830810.1"/>
    </source>
</evidence>